<dbReference type="Proteomes" id="UP001152622">
    <property type="component" value="Chromosome 2"/>
</dbReference>
<comment type="caution">
    <text evidence="2">The sequence shown here is derived from an EMBL/GenBank/DDBJ whole genome shotgun (WGS) entry which is preliminary data.</text>
</comment>
<protein>
    <submittedName>
        <fullName evidence="2">Uncharacterized protein</fullName>
    </submittedName>
</protein>
<organism evidence="2 3">
    <name type="scientific">Synaphobranchus kaupii</name>
    <name type="common">Kaup's arrowtooth eel</name>
    <dbReference type="NCBI Taxonomy" id="118154"/>
    <lineage>
        <taxon>Eukaryota</taxon>
        <taxon>Metazoa</taxon>
        <taxon>Chordata</taxon>
        <taxon>Craniata</taxon>
        <taxon>Vertebrata</taxon>
        <taxon>Euteleostomi</taxon>
        <taxon>Actinopterygii</taxon>
        <taxon>Neopterygii</taxon>
        <taxon>Teleostei</taxon>
        <taxon>Anguilliformes</taxon>
        <taxon>Synaphobranchidae</taxon>
        <taxon>Synaphobranchus</taxon>
    </lineage>
</organism>
<evidence type="ECO:0000256" key="1">
    <source>
        <dbReference type="SAM" id="MobiDB-lite"/>
    </source>
</evidence>
<gene>
    <name evidence="2" type="ORF">SKAU_G00065220</name>
</gene>
<feature type="compositionally biased region" description="Low complexity" evidence="1">
    <location>
        <begin position="137"/>
        <end position="158"/>
    </location>
</feature>
<reference evidence="2" key="1">
    <citation type="journal article" date="2023" name="Science">
        <title>Genome structures resolve the early diversification of teleost fishes.</title>
        <authorList>
            <person name="Parey E."/>
            <person name="Louis A."/>
            <person name="Montfort J."/>
            <person name="Bouchez O."/>
            <person name="Roques C."/>
            <person name="Iampietro C."/>
            <person name="Lluch J."/>
            <person name="Castinel A."/>
            <person name="Donnadieu C."/>
            <person name="Desvignes T."/>
            <person name="Floi Bucao C."/>
            <person name="Jouanno E."/>
            <person name="Wen M."/>
            <person name="Mejri S."/>
            <person name="Dirks R."/>
            <person name="Jansen H."/>
            <person name="Henkel C."/>
            <person name="Chen W.J."/>
            <person name="Zahm M."/>
            <person name="Cabau C."/>
            <person name="Klopp C."/>
            <person name="Thompson A.W."/>
            <person name="Robinson-Rechavi M."/>
            <person name="Braasch I."/>
            <person name="Lecointre G."/>
            <person name="Bobe J."/>
            <person name="Postlethwait J.H."/>
            <person name="Berthelot C."/>
            <person name="Roest Crollius H."/>
            <person name="Guiguen Y."/>
        </authorList>
    </citation>
    <scope>NUCLEOTIDE SEQUENCE</scope>
    <source>
        <strain evidence="2">WJC10195</strain>
    </source>
</reference>
<proteinExistence type="predicted"/>
<evidence type="ECO:0000313" key="2">
    <source>
        <dbReference type="EMBL" id="KAJ8375942.1"/>
    </source>
</evidence>
<sequence length="213" mass="23029">MEGMLLLLLTCARYDYNHEHPPNQSSARKPYKWRTKKSLAVLKKCAAALINLGEFVFRRGCGGGGQRGAVDVSRPARGTAACSLAAKTNQLHRPTERPPPAFISIRPWGRGENKSGGYEVDRGRVEGRPLQRVLGYSPSPAGPRRGRAAPAPSQSPGGNFLDCSLYPPCLSESPSDDEEASARASRHRLASPSSNVEMKRRGAPPLAGGWRKS</sequence>
<keyword evidence="3" id="KW-1185">Reference proteome</keyword>
<name>A0A9Q1G6Q5_SYNKA</name>
<accession>A0A9Q1G6Q5</accession>
<feature type="compositionally biased region" description="Basic and acidic residues" evidence="1">
    <location>
        <begin position="109"/>
        <end position="129"/>
    </location>
</feature>
<evidence type="ECO:0000313" key="3">
    <source>
        <dbReference type="Proteomes" id="UP001152622"/>
    </source>
</evidence>
<dbReference type="EMBL" id="JAINUF010000002">
    <property type="protein sequence ID" value="KAJ8375942.1"/>
    <property type="molecule type" value="Genomic_DNA"/>
</dbReference>
<feature type="region of interest" description="Disordered" evidence="1">
    <location>
        <begin position="88"/>
        <end position="213"/>
    </location>
</feature>
<dbReference type="AlphaFoldDB" id="A0A9Q1G6Q5"/>